<dbReference type="InterPro" id="IPR050515">
    <property type="entry name" value="Beta-lactam/transpept"/>
</dbReference>
<dbReference type="Gene3D" id="3.30.450.330">
    <property type="match status" value="1"/>
</dbReference>
<dbReference type="Gene3D" id="3.40.710.10">
    <property type="entry name" value="DD-peptidase/beta-lactamase superfamily"/>
    <property type="match status" value="1"/>
</dbReference>
<evidence type="ECO:0000256" key="11">
    <source>
        <dbReference type="ARBA" id="ARBA00022989"/>
    </source>
</evidence>
<dbReference type="GO" id="GO:0008360">
    <property type="term" value="P:regulation of cell shape"/>
    <property type="evidence" value="ECO:0007669"/>
    <property type="project" value="UniProtKB-KW"/>
</dbReference>
<evidence type="ECO:0000256" key="5">
    <source>
        <dbReference type="ARBA" id="ARBA00022645"/>
    </source>
</evidence>
<dbReference type="GO" id="GO:0043093">
    <property type="term" value="P:FtsZ-dependent cytokinesis"/>
    <property type="evidence" value="ECO:0007669"/>
    <property type="project" value="UniProtKB-UniRule"/>
</dbReference>
<dbReference type="InterPro" id="IPR012338">
    <property type="entry name" value="Beta-lactam/transpept-like"/>
</dbReference>
<evidence type="ECO:0000256" key="10">
    <source>
        <dbReference type="ARBA" id="ARBA00022984"/>
    </source>
</evidence>
<dbReference type="AlphaFoldDB" id="K6Z3T2"/>
<keyword evidence="2 16" id="KW-1003">Cell membrane</keyword>
<evidence type="ECO:0000256" key="17">
    <source>
        <dbReference type="SAM" id="MobiDB-lite"/>
    </source>
</evidence>
<evidence type="ECO:0000256" key="14">
    <source>
        <dbReference type="ARBA" id="ARBA00023306"/>
    </source>
</evidence>
<comment type="caution">
    <text evidence="20">The sequence shown here is derived from an EMBL/GenBank/DDBJ whole genome shotgun (WGS) entry which is preliminary data.</text>
</comment>
<dbReference type="Pfam" id="PF00905">
    <property type="entry name" value="Transpeptidase"/>
    <property type="match status" value="1"/>
</dbReference>
<dbReference type="PANTHER" id="PTHR30627:SF1">
    <property type="entry name" value="PEPTIDOGLYCAN D,D-TRANSPEPTIDASE FTSI"/>
    <property type="match status" value="1"/>
</dbReference>
<keyword evidence="14 16" id="KW-0131">Cell cycle</keyword>
<dbReference type="GO" id="GO:0009002">
    <property type="term" value="F:serine-type D-Ala-D-Ala carboxypeptidase activity"/>
    <property type="evidence" value="ECO:0007669"/>
    <property type="project" value="UniProtKB-UniRule"/>
</dbReference>
<evidence type="ECO:0000256" key="9">
    <source>
        <dbReference type="ARBA" id="ARBA00022960"/>
    </source>
</evidence>
<evidence type="ECO:0000256" key="13">
    <source>
        <dbReference type="ARBA" id="ARBA00023210"/>
    </source>
</evidence>
<dbReference type="EC" id="3.4.16.4" evidence="16"/>
<dbReference type="RefSeq" id="WP_006015597.1">
    <property type="nucleotide sequence ID" value="NZ_BAEQ01000067.1"/>
</dbReference>
<evidence type="ECO:0000256" key="16">
    <source>
        <dbReference type="HAMAP-Rule" id="MF_02080"/>
    </source>
</evidence>
<evidence type="ECO:0000313" key="20">
    <source>
        <dbReference type="EMBL" id="GAC30866.1"/>
    </source>
</evidence>
<feature type="region of interest" description="Disordered" evidence="17">
    <location>
        <begin position="1"/>
        <end position="24"/>
    </location>
</feature>
<keyword evidence="9 16" id="KW-0133">Cell shape</keyword>
<evidence type="ECO:0000259" key="18">
    <source>
        <dbReference type="Pfam" id="PF00905"/>
    </source>
</evidence>
<feature type="domain" description="Penicillin-binding protein transpeptidase" evidence="18">
    <location>
        <begin position="276"/>
        <end position="572"/>
    </location>
</feature>
<dbReference type="Gene3D" id="3.90.1310.10">
    <property type="entry name" value="Penicillin-binding protein 2a (Domain 2)"/>
    <property type="match status" value="1"/>
</dbReference>
<dbReference type="STRING" id="1121922.GCA_000428905_00272"/>
<comment type="catalytic activity">
    <reaction evidence="16">
        <text>Preferential cleavage: (Ac)2-L-Lys-D-Ala-|-D-Ala. Also transpeptidation of peptidyl-alanyl moieties that are N-acyl substituents of D-alanine.</text>
        <dbReference type="EC" id="3.4.16.4"/>
    </reaction>
</comment>
<keyword evidence="20" id="KW-0808">Transferase</keyword>
<keyword evidence="11 16" id="KW-1133">Transmembrane helix</keyword>
<keyword evidence="4 16" id="KW-0132">Cell division</keyword>
<sequence>MAGNANRRASAKTGTSKDRQAKQKTSPMLMQWRFLTVLYSVVLVFVCLAARAAFIQVIEPDLLIQQGDNRTIRIRDNPSYRGLITDRHGEQLAVSVPSKAIWADPKVVHSFDSDTGETQALDKRRFQALAEVLGRDVQSLYDKVDNPKRRFVYIERQVTPAMANFVEELAIPGIYLRNESKRYYPTGEVSAHVVGFTNVDDKGIEGIEKLYNNWLTGTPDKRKIRRDAKGRQVEIIEQHAGEKAGDLMLTIDQRIQALAYRELKEATLYFKAASASVVIVDVHTGEILALANTPSYNPNNRKTVSNHRLRNRAITDAFEPGSSLKPIAILAALEYGTVQKDSIIDTSPGWMRLGGSRVEDPRNYGKISVTEIIQKSSNMGTSKLALSVDKNFLMDTYYNMGLMSTTGSNMVGESNGIFHERNRWSEHEVASLSFGYNISVTTAQLARMYATIGNGGVKIPLSIIKSNEPALELPERVVSHENAMAVLEMMETVTQAGGSGVKASVPGYRIAGKTGTSRKAVAGGYGEEYVNIFAGIAPVSDPKIAVVVLINEPSGDLYYAGDTAAPTFSAIVSGTLQMLNVPPDDDSKTARIYSGGQDAVQ</sequence>
<keyword evidence="13 16" id="KW-0717">Septation</keyword>
<feature type="active site" description="Acyl-ester intermediate" evidence="16">
    <location>
        <position position="322"/>
    </location>
</feature>
<dbReference type="SUPFAM" id="SSF56519">
    <property type="entry name" value="Penicillin binding protein dimerisation domain"/>
    <property type="match status" value="1"/>
</dbReference>
<gene>
    <name evidence="16 20" type="primary">ftsI</name>
    <name evidence="20" type="ORF">GPAL_4027</name>
</gene>
<comment type="similarity">
    <text evidence="16">Belongs to the transpeptidase family. FtsI subfamily.</text>
</comment>
<dbReference type="InterPro" id="IPR037532">
    <property type="entry name" value="FtsI_transpept"/>
</dbReference>
<dbReference type="InterPro" id="IPR036138">
    <property type="entry name" value="PBP_dimer_sf"/>
</dbReference>
<keyword evidence="21" id="KW-1185">Reference proteome</keyword>
<name>K6Z3T2_9ALTE</name>
<keyword evidence="8 16" id="KW-0378">Hydrolase</keyword>
<accession>K6Z3T2</accession>
<evidence type="ECO:0000256" key="4">
    <source>
        <dbReference type="ARBA" id="ARBA00022618"/>
    </source>
</evidence>
<dbReference type="GO" id="GO:0006508">
    <property type="term" value="P:proteolysis"/>
    <property type="evidence" value="ECO:0007669"/>
    <property type="project" value="UniProtKB-KW"/>
</dbReference>
<dbReference type="SUPFAM" id="SSF56601">
    <property type="entry name" value="beta-lactamase/transpeptidase-like"/>
    <property type="match status" value="1"/>
</dbReference>
<dbReference type="EMBL" id="BAEQ01000067">
    <property type="protein sequence ID" value="GAC30866.1"/>
    <property type="molecule type" value="Genomic_DNA"/>
</dbReference>
<dbReference type="GO" id="GO:0008955">
    <property type="term" value="F:peptidoglycan glycosyltransferase activity"/>
    <property type="evidence" value="ECO:0007669"/>
    <property type="project" value="InterPro"/>
</dbReference>
<feature type="domain" description="Penicillin-binding protein dimerisation" evidence="19">
    <location>
        <begin position="78"/>
        <end position="234"/>
    </location>
</feature>
<keyword evidence="7 16" id="KW-0812">Transmembrane</keyword>
<dbReference type="GO" id="GO:0009252">
    <property type="term" value="P:peptidoglycan biosynthetic process"/>
    <property type="evidence" value="ECO:0007669"/>
    <property type="project" value="UniProtKB-UniRule"/>
</dbReference>
<comment type="pathway">
    <text evidence="16">Cell wall biogenesis; peptidoglycan biosynthesis.</text>
</comment>
<comment type="function">
    <text evidence="16">Catalyzes cross-linking of the peptidoglycan cell wall at the division septum.</text>
</comment>
<dbReference type="GO" id="GO:0008658">
    <property type="term" value="F:penicillin binding"/>
    <property type="evidence" value="ECO:0007669"/>
    <property type="project" value="InterPro"/>
</dbReference>
<dbReference type="OrthoDB" id="9789078at2"/>
<keyword evidence="12 16" id="KW-0472">Membrane</keyword>
<evidence type="ECO:0000256" key="12">
    <source>
        <dbReference type="ARBA" id="ARBA00023136"/>
    </source>
</evidence>
<dbReference type="UniPathway" id="UPA00219"/>
<dbReference type="GO" id="GO:0005886">
    <property type="term" value="C:plasma membrane"/>
    <property type="evidence" value="ECO:0007669"/>
    <property type="project" value="UniProtKB-UniRule"/>
</dbReference>
<keyword evidence="20" id="KW-0328">Glycosyltransferase</keyword>
<dbReference type="InterPro" id="IPR005311">
    <property type="entry name" value="PBP_dimer"/>
</dbReference>
<evidence type="ECO:0000256" key="2">
    <source>
        <dbReference type="ARBA" id="ARBA00022475"/>
    </source>
</evidence>
<dbReference type="HAMAP" id="MF_02080">
    <property type="entry name" value="FtsI_transpept"/>
    <property type="match status" value="1"/>
</dbReference>
<dbReference type="InterPro" id="IPR001460">
    <property type="entry name" value="PCN-bd_Tpept"/>
</dbReference>
<keyword evidence="3 16" id="KW-0997">Cell inner membrane</keyword>
<comment type="subcellular location">
    <subcellularLocation>
        <location evidence="1">Membrane</location>
    </subcellularLocation>
</comment>
<organism evidence="20 21">
    <name type="scientific">Brumicola pallidula DSM 14239 = ACAM 615</name>
    <dbReference type="NCBI Taxonomy" id="1121922"/>
    <lineage>
        <taxon>Bacteria</taxon>
        <taxon>Pseudomonadati</taxon>
        <taxon>Pseudomonadota</taxon>
        <taxon>Gammaproteobacteria</taxon>
        <taxon>Alteromonadales</taxon>
        <taxon>Alteromonadaceae</taxon>
        <taxon>Brumicola</taxon>
    </lineage>
</organism>
<evidence type="ECO:0000256" key="15">
    <source>
        <dbReference type="ARBA" id="ARBA00023316"/>
    </source>
</evidence>
<dbReference type="Gene3D" id="1.10.150.770">
    <property type="match status" value="1"/>
</dbReference>
<evidence type="ECO:0000256" key="6">
    <source>
        <dbReference type="ARBA" id="ARBA00022670"/>
    </source>
</evidence>
<keyword evidence="15 16" id="KW-0961">Cell wall biogenesis/degradation</keyword>
<keyword evidence="5 16" id="KW-0121">Carboxypeptidase</keyword>
<keyword evidence="6 16" id="KW-0645">Protease</keyword>
<evidence type="ECO:0000256" key="3">
    <source>
        <dbReference type="ARBA" id="ARBA00022519"/>
    </source>
</evidence>
<evidence type="ECO:0000256" key="7">
    <source>
        <dbReference type="ARBA" id="ARBA00022692"/>
    </source>
</evidence>
<dbReference type="GO" id="GO:0071555">
    <property type="term" value="P:cell wall organization"/>
    <property type="evidence" value="ECO:0007669"/>
    <property type="project" value="UniProtKB-KW"/>
</dbReference>
<reference evidence="21" key="1">
    <citation type="journal article" date="2014" name="Environ. Microbiol.">
        <title>Comparative genomics of the marine bacterial genus Glaciecola reveals the high degree of genomic diversity and genomic characteristic for cold adaptation.</title>
        <authorList>
            <person name="Qin Q.L."/>
            <person name="Xie B.B."/>
            <person name="Yu Y."/>
            <person name="Shu Y.L."/>
            <person name="Rong J.C."/>
            <person name="Zhang Y.J."/>
            <person name="Zhao D.L."/>
            <person name="Chen X.L."/>
            <person name="Zhang X.Y."/>
            <person name="Chen B."/>
            <person name="Zhou B.C."/>
            <person name="Zhang Y.Z."/>
        </authorList>
    </citation>
    <scope>NUCLEOTIDE SEQUENCE [LARGE SCALE GENOMIC DNA]</scope>
    <source>
        <strain evidence="21">ACAM 615</strain>
    </source>
</reference>
<protein>
    <recommendedName>
        <fullName evidence="16">Peptidoglycan D,D-transpeptidase FtsI</fullName>
        <ecNumber evidence="16">3.4.16.4</ecNumber>
    </recommendedName>
    <alternativeName>
        <fullName evidence="16">Penicillin-binding protein 3</fullName>
        <shortName evidence="16">PBP-3</shortName>
    </alternativeName>
</protein>
<evidence type="ECO:0000313" key="21">
    <source>
        <dbReference type="Proteomes" id="UP000006251"/>
    </source>
</evidence>
<dbReference type="GO" id="GO:0000917">
    <property type="term" value="P:division septum assembly"/>
    <property type="evidence" value="ECO:0007669"/>
    <property type="project" value="UniProtKB-KW"/>
</dbReference>
<dbReference type="Proteomes" id="UP000006251">
    <property type="component" value="Unassembled WGS sequence"/>
</dbReference>
<dbReference type="Pfam" id="PF03717">
    <property type="entry name" value="PBP_dimer"/>
    <property type="match status" value="1"/>
</dbReference>
<evidence type="ECO:0000259" key="19">
    <source>
        <dbReference type="Pfam" id="PF03717"/>
    </source>
</evidence>
<dbReference type="PANTHER" id="PTHR30627">
    <property type="entry name" value="PEPTIDOGLYCAN D,D-TRANSPEPTIDASE"/>
    <property type="match status" value="1"/>
</dbReference>
<evidence type="ECO:0000256" key="1">
    <source>
        <dbReference type="ARBA" id="ARBA00004370"/>
    </source>
</evidence>
<proteinExistence type="inferred from homology"/>
<evidence type="ECO:0000256" key="8">
    <source>
        <dbReference type="ARBA" id="ARBA00022801"/>
    </source>
</evidence>
<keyword evidence="10 16" id="KW-0573">Peptidoglycan synthesis</keyword>